<proteinExistence type="predicted"/>
<dbReference type="AlphaFoldDB" id="A0A394D936"/>
<reference evidence="2 3" key="1">
    <citation type="journal article" date="2017" name="Plant Biotechnol. J.">
        <title>A comprehensive draft genome sequence for lupin (Lupinus angustifolius), an emerging health food: insights into plant-microbe interactions and legume evolution.</title>
        <authorList>
            <person name="Hane J.K."/>
            <person name="Ming Y."/>
            <person name="Kamphuis L.G."/>
            <person name="Nelson M.N."/>
            <person name="Garg G."/>
            <person name="Atkins C.A."/>
            <person name="Bayer P.E."/>
            <person name="Bravo A."/>
            <person name="Bringans S."/>
            <person name="Cannon S."/>
            <person name="Edwards D."/>
            <person name="Foley R."/>
            <person name="Gao L.L."/>
            <person name="Harrison M.J."/>
            <person name="Huang W."/>
            <person name="Hurgobin B."/>
            <person name="Li S."/>
            <person name="Liu C.W."/>
            <person name="McGrath A."/>
            <person name="Morahan G."/>
            <person name="Murray J."/>
            <person name="Weller J."/>
            <person name="Jian J."/>
            <person name="Singh K.B."/>
        </authorList>
    </citation>
    <scope>NUCLEOTIDE SEQUENCE [LARGE SCALE GENOMIC DNA]</scope>
    <source>
        <strain evidence="3">cv. Tanjil</strain>
        <tissue evidence="2">Whole plant</tissue>
    </source>
</reference>
<evidence type="ECO:0000313" key="2">
    <source>
        <dbReference type="EMBL" id="OIW20036.1"/>
    </source>
</evidence>
<gene>
    <name evidence="2" type="ORF">TanjilG_31954</name>
</gene>
<feature type="region of interest" description="Disordered" evidence="1">
    <location>
        <begin position="1"/>
        <end position="63"/>
    </location>
</feature>
<accession>A0A394D936</accession>
<comment type="caution">
    <text evidence="2">The sequence shown here is derived from an EMBL/GenBank/DDBJ whole genome shotgun (WGS) entry which is preliminary data.</text>
</comment>
<sequence>MCGAGNRIGMMTGEGDGEGRFSGPSSPPLSIETAEPWSPTTTRREEPPPSLHDLPGPRHLHPNCVQARTHSSLSDETMNSVTVVAKRCGGGQVVPNPLTLQIATIVSGSNPSAMTFAWVALPPCWCRTFYPVYGG</sequence>
<dbReference type="Gramene" id="OIW20036">
    <property type="protein sequence ID" value="OIW20036"/>
    <property type="gene ID" value="TanjilG_31954"/>
</dbReference>
<organism evidence="2 3">
    <name type="scientific">Lupinus angustifolius</name>
    <name type="common">Narrow-leaved blue lupine</name>
    <dbReference type="NCBI Taxonomy" id="3871"/>
    <lineage>
        <taxon>Eukaryota</taxon>
        <taxon>Viridiplantae</taxon>
        <taxon>Streptophyta</taxon>
        <taxon>Embryophyta</taxon>
        <taxon>Tracheophyta</taxon>
        <taxon>Spermatophyta</taxon>
        <taxon>Magnoliopsida</taxon>
        <taxon>eudicotyledons</taxon>
        <taxon>Gunneridae</taxon>
        <taxon>Pentapetalae</taxon>
        <taxon>rosids</taxon>
        <taxon>fabids</taxon>
        <taxon>Fabales</taxon>
        <taxon>Fabaceae</taxon>
        <taxon>Papilionoideae</taxon>
        <taxon>50 kb inversion clade</taxon>
        <taxon>genistoids sensu lato</taxon>
        <taxon>core genistoids</taxon>
        <taxon>Genisteae</taxon>
        <taxon>Lupinus</taxon>
    </lineage>
</organism>
<dbReference type="Proteomes" id="UP000188354">
    <property type="component" value="Unassembled WGS sequence"/>
</dbReference>
<dbReference type="EMBL" id="MLAU01005094">
    <property type="protein sequence ID" value="OIW20036.1"/>
    <property type="molecule type" value="Genomic_DNA"/>
</dbReference>
<protein>
    <submittedName>
        <fullName evidence="2">Uncharacterized protein</fullName>
    </submittedName>
</protein>
<evidence type="ECO:0000313" key="3">
    <source>
        <dbReference type="Proteomes" id="UP000188354"/>
    </source>
</evidence>
<keyword evidence="3" id="KW-1185">Reference proteome</keyword>
<name>A0A394D936_LUPAN</name>
<evidence type="ECO:0000256" key="1">
    <source>
        <dbReference type="SAM" id="MobiDB-lite"/>
    </source>
</evidence>